<evidence type="ECO:0000313" key="1">
    <source>
        <dbReference type="EMBL" id="OQU91048.1"/>
    </source>
</evidence>
<proteinExistence type="predicted"/>
<keyword evidence="2" id="KW-1185">Reference proteome</keyword>
<accession>A0A1Z5S564</accession>
<dbReference type="InParanoid" id="A0A1Z5S564"/>
<gene>
    <name evidence="1" type="ORF">SORBI_3001G102350</name>
</gene>
<name>A0A1Z5S564_SORBI</name>
<sequence length="113" mass="12626">MLGMQVPWPPPVANNHHSDWGMHAWGLLLQMWQVVRIDQCTLLLPLPTPPAHHTTLFAVVACLLARYALPAAALALPPLPHSRSIAHGTEIDYSELCFTRYSSSRPHMIVMSR</sequence>
<evidence type="ECO:0000313" key="2">
    <source>
        <dbReference type="Proteomes" id="UP000000768"/>
    </source>
</evidence>
<dbReference type="AlphaFoldDB" id="A0A1Z5S564"/>
<protein>
    <submittedName>
        <fullName evidence="1">Uncharacterized protein</fullName>
    </submittedName>
</protein>
<reference evidence="1" key="2">
    <citation type="submission" date="2017-02" db="EMBL/GenBank/DDBJ databases">
        <title>WGS assembly of Sorghum bicolor.</title>
        <authorList>
            <person name="Paterson A."/>
            <person name="Mullet J."/>
            <person name="Bowers J."/>
            <person name="Bruggmann R."/>
            <person name="Dubchak I."/>
            <person name="Grimwood J."/>
            <person name="Gundlach H."/>
            <person name="Haberer G."/>
            <person name="Hellsten U."/>
            <person name="Mitros T."/>
            <person name="Poliakov A."/>
            <person name="Schmutz J."/>
            <person name="Spannagl M."/>
            <person name="Tang H."/>
            <person name="Wang X."/>
            <person name="Wicker T."/>
            <person name="Bharti A."/>
            <person name="Chapman J."/>
            <person name="Feltus F."/>
            <person name="Gowik U."/>
            <person name="Grigoriev I."/>
            <person name="Lyons E."/>
            <person name="Maher C."/>
            <person name="Martis M."/>
            <person name="Narechania A."/>
            <person name="Otillar R."/>
            <person name="Penning B."/>
            <person name="Salamov A."/>
            <person name="Wang Y."/>
            <person name="Zhang L."/>
            <person name="Carpita N."/>
            <person name="Freeling M."/>
            <person name="Gingle A."/>
            <person name="Hash C."/>
            <person name="Keller B."/>
            <person name="Klein P."/>
            <person name="Kresovich S."/>
            <person name="Mccann M."/>
            <person name="Ming R."/>
            <person name="Peterson D."/>
            <person name="Rahman M."/>
            <person name="Ware D."/>
            <person name="Westhoff P."/>
            <person name="Mayer K."/>
            <person name="Messing J."/>
            <person name="Sims D."/>
            <person name="Jenkins J."/>
            <person name="Shu S."/>
            <person name="Rokhsar D."/>
        </authorList>
    </citation>
    <scope>NUCLEOTIDE SEQUENCE</scope>
</reference>
<dbReference type="Gramene" id="OQU91048">
    <property type="protein sequence ID" value="OQU91048"/>
    <property type="gene ID" value="SORBI_3001G102350"/>
</dbReference>
<dbReference type="Proteomes" id="UP000000768">
    <property type="component" value="Chromosome 1"/>
</dbReference>
<organism evidence="1 2">
    <name type="scientific">Sorghum bicolor</name>
    <name type="common">Sorghum</name>
    <name type="synonym">Sorghum vulgare</name>
    <dbReference type="NCBI Taxonomy" id="4558"/>
    <lineage>
        <taxon>Eukaryota</taxon>
        <taxon>Viridiplantae</taxon>
        <taxon>Streptophyta</taxon>
        <taxon>Embryophyta</taxon>
        <taxon>Tracheophyta</taxon>
        <taxon>Spermatophyta</taxon>
        <taxon>Magnoliopsida</taxon>
        <taxon>Liliopsida</taxon>
        <taxon>Poales</taxon>
        <taxon>Poaceae</taxon>
        <taxon>PACMAD clade</taxon>
        <taxon>Panicoideae</taxon>
        <taxon>Andropogonodae</taxon>
        <taxon>Andropogoneae</taxon>
        <taxon>Sorghinae</taxon>
        <taxon>Sorghum</taxon>
    </lineage>
</organism>
<dbReference type="EMBL" id="CM000760">
    <property type="protein sequence ID" value="OQU91048.1"/>
    <property type="molecule type" value="Genomic_DNA"/>
</dbReference>
<reference evidence="1" key="1">
    <citation type="journal article" date="2009" name="Nature">
        <title>The Sorghum bicolor genome and the diversification of grasses.</title>
        <authorList>
            <person name="Paterson A.H."/>
            <person name="Bowers J.E."/>
            <person name="Bruggmann R."/>
            <person name="Dubchak I."/>
            <person name="Grimwood J."/>
            <person name="Gundlach H."/>
            <person name="Haberer G."/>
            <person name="Hellsten U."/>
            <person name="Mitros T."/>
            <person name="Poliakov A."/>
            <person name="Schmutz J."/>
            <person name="Spannagl M."/>
            <person name="Tang H."/>
            <person name="Wang X."/>
            <person name="Wicker T."/>
            <person name="Bharti A.K."/>
            <person name="Chapman J."/>
            <person name="Feltus F.A."/>
            <person name="Gowik U."/>
            <person name="Grigoriev I.V."/>
            <person name="Lyons E."/>
            <person name="Maher C.A."/>
            <person name="Martis M."/>
            <person name="Narechania A."/>
            <person name="Otillar R.P."/>
            <person name="Penning B.W."/>
            <person name="Salamov A.A."/>
            <person name="Wang Y."/>
            <person name="Zhang L."/>
            <person name="Carpita N.C."/>
            <person name="Freeling M."/>
            <person name="Gingle A.R."/>
            <person name="Hash C.T."/>
            <person name="Keller B."/>
            <person name="Klein P."/>
            <person name="Kresovich S."/>
            <person name="McCann M.C."/>
            <person name="Ming R."/>
            <person name="Peterson D.G."/>
            <person name="Mehboob-ur-Rahman"/>
            <person name="Ware D."/>
            <person name="Westhoff P."/>
            <person name="Mayer K.F."/>
            <person name="Messing J."/>
            <person name="Rokhsar D.S."/>
        </authorList>
    </citation>
    <scope>NUCLEOTIDE SEQUENCE [LARGE SCALE GENOMIC DNA]</scope>
</reference>